<dbReference type="GO" id="GO:0098978">
    <property type="term" value="C:glutamatergic synapse"/>
    <property type="evidence" value="ECO:0007669"/>
    <property type="project" value="TreeGrafter"/>
</dbReference>
<dbReference type="InterPro" id="IPR010439">
    <property type="entry name" value="MUN_dom"/>
</dbReference>
<keyword evidence="6" id="KW-0770">Synapse</keyword>
<evidence type="ECO:0000259" key="13">
    <source>
        <dbReference type="PROSITE" id="PS50003"/>
    </source>
</evidence>
<dbReference type="InterPro" id="IPR001849">
    <property type="entry name" value="PH_domain"/>
</dbReference>
<dbReference type="PANTHER" id="PTHR12166">
    <property type="entry name" value="CALCIUM-DEPENDENT SECRETION ACTIVATOR"/>
    <property type="match status" value="1"/>
</dbReference>
<keyword evidence="16" id="KW-1185">Reference proteome</keyword>
<evidence type="ECO:0000256" key="3">
    <source>
        <dbReference type="ARBA" id="ARBA00022483"/>
    </source>
</evidence>
<dbReference type="CDD" id="cd01234">
    <property type="entry name" value="PH_CADPS"/>
    <property type="match status" value="1"/>
</dbReference>
<evidence type="ECO:0000256" key="6">
    <source>
        <dbReference type="ARBA" id="ARBA00023018"/>
    </source>
</evidence>
<evidence type="ECO:0000256" key="9">
    <source>
        <dbReference type="ARBA" id="ARBA00023329"/>
    </source>
</evidence>
<dbReference type="PANTHER" id="PTHR12166:SF8">
    <property type="entry name" value="CALCIUM-DEPENDENT SECRETION ACTIVATOR"/>
    <property type="match status" value="1"/>
</dbReference>
<proteinExistence type="predicted"/>
<dbReference type="Pfam" id="PF25341">
    <property type="entry name" value="C2_CAPS"/>
    <property type="match status" value="1"/>
</dbReference>
<dbReference type="InterPro" id="IPR057457">
    <property type="entry name" value="CAPS_C2"/>
</dbReference>
<dbReference type="SMART" id="SM00233">
    <property type="entry name" value="PH"/>
    <property type="match status" value="1"/>
</dbReference>
<evidence type="ECO:0000313" key="16">
    <source>
        <dbReference type="Proteomes" id="UP000192578"/>
    </source>
</evidence>
<comment type="subcellular location">
    <subcellularLocation>
        <location evidence="1">Cytoplasmic vesicle membrane</location>
    </subcellularLocation>
    <subcellularLocation>
        <location evidence="10">Synapse</location>
    </subcellularLocation>
</comment>
<dbReference type="GO" id="GO:0046872">
    <property type="term" value="F:metal ion binding"/>
    <property type="evidence" value="ECO:0007669"/>
    <property type="project" value="UniProtKB-KW"/>
</dbReference>
<accession>A0A1W0XEH5</accession>
<feature type="compositionally biased region" description="Polar residues" evidence="12">
    <location>
        <begin position="44"/>
        <end position="53"/>
    </location>
</feature>
<evidence type="ECO:0000256" key="1">
    <source>
        <dbReference type="ARBA" id="ARBA00004156"/>
    </source>
</evidence>
<dbReference type="InterPro" id="IPR014770">
    <property type="entry name" value="Munc13_1"/>
</dbReference>
<dbReference type="PROSITE" id="PS50003">
    <property type="entry name" value="PH_DOMAIN"/>
    <property type="match status" value="1"/>
</dbReference>
<protein>
    <submittedName>
        <fullName evidence="15">Calcium-dependent secretion activator</fullName>
    </submittedName>
</protein>
<evidence type="ECO:0000313" key="15">
    <source>
        <dbReference type="EMBL" id="OQV25876.1"/>
    </source>
</evidence>
<keyword evidence="2" id="KW-0813">Transport</keyword>
<keyword evidence="5" id="KW-0106">Calcium</keyword>
<dbReference type="GO" id="GO:0045921">
    <property type="term" value="P:positive regulation of exocytosis"/>
    <property type="evidence" value="ECO:0007669"/>
    <property type="project" value="TreeGrafter"/>
</dbReference>
<dbReference type="Gene3D" id="2.30.29.30">
    <property type="entry name" value="Pleckstrin-homology domain (PH domain)/Phosphotyrosine-binding domain (PTB)"/>
    <property type="match status" value="1"/>
</dbReference>
<feature type="region of interest" description="Disordered" evidence="12">
    <location>
        <begin position="636"/>
        <end position="665"/>
    </location>
</feature>
<evidence type="ECO:0000259" key="14">
    <source>
        <dbReference type="PROSITE" id="PS51258"/>
    </source>
</evidence>
<evidence type="ECO:0000256" key="2">
    <source>
        <dbReference type="ARBA" id="ARBA00022448"/>
    </source>
</evidence>
<evidence type="ECO:0000256" key="7">
    <source>
        <dbReference type="ARBA" id="ARBA00023121"/>
    </source>
</evidence>
<dbReference type="SMART" id="SM01145">
    <property type="entry name" value="DUF1041"/>
    <property type="match status" value="1"/>
</dbReference>
<dbReference type="GO" id="GO:0008289">
    <property type="term" value="F:lipid binding"/>
    <property type="evidence" value="ECO:0007669"/>
    <property type="project" value="UniProtKB-KW"/>
</dbReference>
<feature type="domain" description="PH" evidence="13">
    <location>
        <begin position="531"/>
        <end position="634"/>
    </location>
</feature>
<evidence type="ECO:0000256" key="8">
    <source>
        <dbReference type="ARBA" id="ARBA00023136"/>
    </source>
</evidence>
<name>A0A1W0XEH5_HYPEX</name>
<organism evidence="15 16">
    <name type="scientific">Hypsibius exemplaris</name>
    <name type="common">Freshwater tardigrade</name>
    <dbReference type="NCBI Taxonomy" id="2072580"/>
    <lineage>
        <taxon>Eukaryota</taxon>
        <taxon>Metazoa</taxon>
        <taxon>Ecdysozoa</taxon>
        <taxon>Tardigrada</taxon>
        <taxon>Eutardigrada</taxon>
        <taxon>Parachela</taxon>
        <taxon>Hypsibioidea</taxon>
        <taxon>Hypsibiidae</taxon>
        <taxon>Hypsibius</taxon>
    </lineage>
</organism>
<dbReference type="PROSITE" id="PS51258">
    <property type="entry name" value="MHD1"/>
    <property type="match status" value="1"/>
</dbReference>
<feature type="coiled-coil region" evidence="11">
    <location>
        <begin position="291"/>
        <end position="318"/>
    </location>
</feature>
<evidence type="ECO:0000256" key="5">
    <source>
        <dbReference type="ARBA" id="ARBA00022837"/>
    </source>
</evidence>
<dbReference type="InterPro" id="IPR011993">
    <property type="entry name" value="PH-like_dom_sf"/>
</dbReference>
<dbReference type="GO" id="GO:1990504">
    <property type="term" value="P:dense core granule exocytosis"/>
    <property type="evidence" value="ECO:0007669"/>
    <property type="project" value="InterPro"/>
</dbReference>
<keyword evidence="9" id="KW-0968">Cytoplasmic vesicle</keyword>
<dbReference type="InterPro" id="IPR033227">
    <property type="entry name" value="CAPS"/>
</dbReference>
<evidence type="ECO:0000256" key="12">
    <source>
        <dbReference type="SAM" id="MobiDB-lite"/>
    </source>
</evidence>
<feature type="domain" description="MHD1" evidence="14">
    <location>
        <begin position="936"/>
        <end position="1079"/>
    </location>
</feature>
<dbReference type="GO" id="GO:0016079">
    <property type="term" value="P:synaptic vesicle exocytosis"/>
    <property type="evidence" value="ECO:0007669"/>
    <property type="project" value="InterPro"/>
</dbReference>
<keyword evidence="8" id="KW-0472">Membrane</keyword>
<feature type="compositionally biased region" description="Polar residues" evidence="12">
    <location>
        <begin position="17"/>
        <end position="26"/>
    </location>
</feature>
<dbReference type="GO" id="GO:0098793">
    <property type="term" value="C:presynapse"/>
    <property type="evidence" value="ECO:0007669"/>
    <property type="project" value="GOC"/>
</dbReference>
<dbReference type="SUPFAM" id="SSF50729">
    <property type="entry name" value="PH domain-like"/>
    <property type="match status" value="1"/>
</dbReference>
<dbReference type="Proteomes" id="UP000192578">
    <property type="component" value="Unassembled WGS sequence"/>
</dbReference>
<dbReference type="EMBL" id="MTYJ01000001">
    <property type="protein sequence ID" value="OQV25876.1"/>
    <property type="molecule type" value="Genomic_DNA"/>
</dbReference>
<dbReference type="GO" id="GO:0030659">
    <property type="term" value="C:cytoplasmic vesicle membrane"/>
    <property type="evidence" value="ECO:0007669"/>
    <property type="project" value="UniProtKB-SubCell"/>
</dbReference>
<feature type="region of interest" description="Disordered" evidence="12">
    <location>
        <begin position="1"/>
        <end position="106"/>
    </location>
</feature>
<keyword evidence="4" id="KW-0479">Metal-binding</keyword>
<gene>
    <name evidence="15" type="ORF">BV898_00025</name>
</gene>
<evidence type="ECO:0000256" key="4">
    <source>
        <dbReference type="ARBA" id="ARBA00022723"/>
    </source>
</evidence>
<evidence type="ECO:0000256" key="10">
    <source>
        <dbReference type="ARBA" id="ARBA00034103"/>
    </source>
</evidence>
<dbReference type="AlphaFoldDB" id="A0A1W0XEH5"/>
<reference evidence="16" key="1">
    <citation type="submission" date="2017-01" db="EMBL/GenBank/DDBJ databases">
        <title>Comparative genomics of anhydrobiosis in the tardigrade Hypsibius dujardini.</title>
        <authorList>
            <person name="Yoshida Y."/>
            <person name="Koutsovoulos G."/>
            <person name="Laetsch D."/>
            <person name="Stevens L."/>
            <person name="Kumar S."/>
            <person name="Horikawa D."/>
            <person name="Ishino K."/>
            <person name="Komine S."/>
            <person name="Tomita M."/>
            <person name="Blaxter M."/>
            <person name="Arakawa K."/>
        </authorList>
    </citation>
    <scope>NUCLEOTIDE SEQUENCE [LARGE SCALE GENOMIC DNA]</scope>
    <source>
        <strain evidence="16">Z151</strain>
    </source>
</reference>
<feature type="compositionally biased region" description="Low complexity" evidence="12">
    <location>
        <begin position="66"/>
        <end position="84"/>
    </location>
</feature>
<keyword evidence="11" id="KW-0175">Coiled coil</keyword>
<evidence type="ECO:0000256" key="11">
    <source>
        <dbReference type="SAM" id="Coils"/>
    </source>
</evidence>
<sequence length="1231" mass="140230">MLAPSSSEDEDEREYSTGSKAETISLASAVVDRDRDIRSLQLPPVSSATSVKSLLTPASEPANNKNSNSLARPLSPSPSISSEPPQRPNNHEKSLDVPDQAENDEEARKTRLQLYVFVSRCVAYPFNAKQPTDMARKPFRVTKQQLQITKDRFQAFLNGDTQIAADEAFINSIKVYTDTFLKSERCAKMVQSGGCSNNDFKEIFRKMVEKRIQNLPDIDGLNKETVMNSWIIKFETITKGDDDQRKGLRQSQNAATASELIQSKDQLYDIFQNILGVKKFEHQLLFNALQLDNSDEQAAAIRRELDGQMQKVTEMEKNRKLLPKFVVKEMESLFLEELRSSINLLMSNLESLPVSKGTTDSKYGLRKFGRYNNSFRRSRRGTTSSISKSDTDGGETALNKLDVVLSFNLEVIVQEVQGLKSLPPNRIIYCTMEIEGGEKLQTDQTESAKPHWDTQGDFTTTHPLPVVKIKLYAENARIIRFDDKELAKLVIRPTPSTNKTAEWNKMETTAKGFPDKDIKIRLTLRMDRPQNLKCSGYLYALGKHVWKKWKKRFMILVQVSQYTFAMCSYKEKKSDPTEMTTLDGHIIEYTEAVTEYDGGRFFFNATKDNEALLFASDDENERHQWVQAMYRATGQAVKPQPPPTTTVSSAKAPLNSPLSKLQGDTDKARKHGMDAFCTTDPVKVDHSAYFKNLQTLTLDHRLNDMFASLGWFSPGQIFVLDEYCARYGVRGCHRHLSYLDDLLARAERGMAIDPTLMHYSFEFCASHVHGNRPDGIGTVILAEKEKFDEVKERLRHLLEYQITNFRYCFPMGRPEGALKSSLSFLERVLMKDIVTPVPPEEVKSVIKKCLESAALVNYTKLSAQAKMDDNDGKQQLLHNHENHNGQPMRKIEDILHLAELCIDLLQQNDECYAEAFTWFTDLLVEHSEIFWSLFAVDLESVILSQPPDTWEGFPVFQVLNDYLIHNPYMAGGTFHQQLKNMFAPLVVRYVDLMESSIAQSIHKGFEKETWKADEYCARYGVRGCHRHLSYLDDLLARAERGMAIDPTLMHYSFEFCASHVHGNRPDGIGTVISGQLQITKDRFQAFLNGDTQIAADEAFINSIKVYTDTFLKSERCAKMVQSGGCSNNDFKEIFRKMVEKRNLPDIDGLNKETVMNSWIIKFETITKGDDDQRKGLRQSQNAATASELIQSKDQLYEFFQNILGVKKFEHQLLFNALQIIPMSKQRQFVGS</sequence>
<keyword evidence="7" id="KW-0446">Lipid-binding</keyword>
<dbReference type="Pfam" id="PF06292">
    <property type="entry name" value="MUN"/>
    <property type="match status" value="1"/>
</dbReference>
<comment type="caution">
    <text evidence="15">The sequence shown here is derived from an EMBL/GenBank/DDBJ whole genome shotgun (WGS) entry which is preliminary data.</text>
</comment>
<dbReference type="OrthoDB" id="10063282at2759"/>
<dbReference type="Pfam" id="PF00169">
    <property type="entry name" value="PH"/>
    <property type="match status" value="1"/>
</dbReference>
<keyword evidence="3" id="KW-0268">Exocytosis</keyword>